<dbReference type="EMBL" id="CP159925">
    <property type="protein sequence ID" value="XCO74172.1"/>
    <property type="molecule type" value="Genomic_DNA"/>
</dbReference>
<protein>
    <submittedName>
        <fullName evidence="2">GlsB/YeaQ/YmgE family stress response membrane protein</fullName>
    </submittedName>
</protein>
<accession>A0AAU8MRJ6</accession>
<dbReference type="AlphaFoldDB" id="A0AAU8MRJ6"/>
<keyword evidence="1" id="KW-1133">Transmembrane helix</keyword>
<reference evidence="2" key="1">
    <citation type="submission" date="2024-06" db="EMBL/GenBank/DDBJ databases">
        <authorList>
            <person name="Li S."/>
        </authorList>
    </citation>
    <scope>NUCLEOTIDE SEQUENCE</scope>
    <source>
        <strain evidence="2">SR10</strain>
    </source>
</reference>
<dbReference type="RefSeq" id="WP_363797032.1">
    <property type="nucleotide sequence ID" value="NZ_CP159925.1"/>
</dbReference>
<feature type="transmembrane region" description="Helical" evidence="1">
    <location>
        <begin position="30"/>
        <end position="51"/>
    </location>
</feature>
<sequence>MIGILVWLVIGALIGGIAHLTQRGGMRHGLGLNLAVGVTGAVLGGCAGRLLGLEPSALGVGRIEPAALALCLIGAIVALGFFSLFHRPDRAR</sequence>
<gene>
    <name evidence="2" type="ORF">ABU614_17565</name>
</gene>
<keyword evidence="1" id="KW-0812">Transmembrane</keyword>
<organism evidence="2">
    <name type="scientific">Lysobacter firmicutimachus</name>
    <dbReference type="NCBI Taxonomy" id="1792846"/>
    <lineage>
        <taxon>Bacteria</taxon>
        <taxon>Pseudomonadati</taxon>
        <taxon>Pseudomonadota</taxon>
        <taxon>Gammaproteobacteria</taxon>
        <taxon>Lysobacterales</taxon>
        <taxon>Lysobacteraceae</taxon>
        <taxon>Lysobacter</taxon>
    </lineage>
</organism>
<name>A0AAU8MRJ6_9GAMM</name>
<evidence type="ECO:0000313" key="2">
    <source>
        <dbReference type="EMBL" id="XCO74172.1"/>
    </source>
</evidence>
<feature type="transmembrane region" description="Helical" evidence="1">
    <location>
        <begin position="63"/>
        <end position="85"/>
    </location>
</feature>
<proteinExistence type="predicted"/>
<evidence type="ECO:0000256" key="1">
    <source>
        <dbReference type="SAM" id="Phobius"/>
    </source>
</evidence>
<keyword evidence="1" id="KW-0472">Membrane</keyword>